<reference evidence="8 9" key="1">
    <citation type="journal article" date="2012" name="J. Bacteriol.">
        <title>Complete genome sequence of Pelagibacterium halotolerans B2T.</title>
        <authorList>
            <person name="Huo Y.Y."/>
            <person name="Cheng H."/>
            <person name="Han X.F."/>
            <person name="Jiang X.W."/>
            <person name="Sun C."/>
            <person name="Zhang X.Q."/>
            <person name="Zhu X.F."/>
            <person name="Liu Y.F."/>
            <person name="Li P.F."/>
            <person name="Ni P.X."/>
            <person name="Wu M."/>
        </authorList>
    </citation>
    <scope>NUCLEOTIDE SEQUENCE [LARGE SCALE GENOMIC DNA]</scope>
    <source>
        <strain evidence="9">DSM 22347 / JCM 15775 / CGMCC 1.7692 / B2</strain>
    </source>
</reference>
<name>G4RF35_PELHB</name>
<dbReference type="STRING" id="1082931.KKY_2974"/>
<dbReference type="RefSeq" id="WP_014132115.1">
    <property type="nucleotide sequence ID" value="NC_016078.1"/>
</dbReference>
<keyword evidence="5 6" id="KW-0732">Signal</keyword>
<dbReference type="InterPro" id="IPR002491">
    <property type="entry name" value="ABC_transptr_periplasmic_BD"/>
</dbReference>
<keyword evidence="9" id="KW-1185">Reference proteome</keyword>
<evidence type="ECO:0000313" key="9">
    <source>
        <dbReference type="Proteomes" id="UP000008850"/>
    </source>
</evidence>
<keyword evidence="4" id="KW-0408">Iron</keyword>
<evidence type="ECO:0000256" key="4">
    <source>
        <dbReference type="ARBA" id="ARBA00022496"/>
    </source>
</evidence>
<protein>
    <submittedName>
        <fullName evidence="8">Iron-siderophore uptake ABC system substrate-binding component</fullName>
    </submittedName>
</protein>
<comment type="subcellular location">
    <subcellularLocation>
        <location evidence="1">Cell envelope</location>
    </subcellularLocation>
</comment>
<evidence type="ECO:0000256" key="1">
    <source>
        <dbReference type="ARBA" id="ARBA00004196"/>
    </source>
</evidence>
<dbReference type="InterPro" id="IPR006311">
    <property type="entry name" value="TAT_signal"/>
</dbReference>
<dbReference type="Gene3D" id="3.40.50.1980">
    <property type="entry name" value="Nitrogenase molybdenum iron protein domain"/>
    <property type="match status" value="2"/>
</dbReference>
<evidence type="ECO:0000256" key="5">
    <source>
        <dbReference type="ARBA" id="ARBA00022729"/>
    </source>
</evidence>
<dbReference type="EMBL" id="CP003075">
    <property type="protein sequence ID" value="AEQ52968.1"/>
    <property type="molecule type" value="Genomic_DNA"/>
</dbReference>
<dbReference type="Pfam" id="PF01497">
    <property type="entry name" value="Peripla_BP_2"/>
    <property type="match status" value="1"/>
</dbReference>
<feature type="chain" id="PRO_5003467887" evidence="6">
    <location>
        <begin position="30"/>
        <end position="318"/>
    </location>
</feature>
<accession>G4RF35</accession>
<sequence>MSPFDRRTFLSGSGGLLLATALAPAPASAQDGGWRFLDDRGIEIVLPHRPLRIAASYPVLTTLWPYGIHPIGLIAHREPAALPGLEQAGVDMSAVEILKNAVDGWNFEAVLAAQPDLIVTHVTADGVMWGIGGNTADLERLQSIAPILALRGDLPVPAGIARHRQLAQALGAPASALDTGRADFEQTVDALREVAAEKPDLKILVAAPGEDSIFAMSSGPEFPDLAFLAELGIAIVDGGTKDLSWEQILDYPADIIVTDDRSGIPQLDHIAMWTRLPAVAAGQIYPIWRYQPPYSYLGYAQAYRPILDALRTARKVTD</sequence>
<dbReference type="GO" id="GO:0030288">
    <property type="term" value="C:outer membrane-bounded periplasmic space"/>
    <property type="evidence" value="ECO:0007669"/>
    <property type="project" value="TreeGrafter"/>
</dbReference>
<dbReference type="PROSITE" id="PS51318">
    <property type="entry name" value="TAT"/>
    <property type="match status" value="1"/>
</dbReference>
<dbReference type="SUPFAM" id="SSF53807">
    <property type="entry name" value="Helical backbone' metal receptor"/>
    <property type="match status" value="1"/>
</dbReference>
<keyword evidence="3" id="KW-0813">Transport</keyword>
<keyword evidence="4" id="KW-0410">Iron transport</keyword>
<evidence type="ECO:0000256" key="2">
    <source>
        <dbReference type="ARBA" id="ARBA00008814"/>
    </source>
</evidence>
<feature type="signal peptide" evidence="6">
    <location>
        <begin position="1"/>
        <end position="29"/>
    </location>
</feature>
<keyword evidence="4" id="KW-0406">Ion transport</keyword>
<organism evidence="8 9">
    <name type="scientific">Pelagibacterium halotolerans (strain DSM 22347 / JCM 15775 / CGMCC 1.7692 / B2)</name>
    <dbReference type="NCBI Taxonomy" id="1082931"/>
    <lineage>
        <taxon>Bacteria</taxon>
        <taxon>Pseudomonadati</taxon>
        <taxon>Pseudomonadota</taxon>
        <taxon>Alphaproteobacteria</taxon>
        <taxon>Hyphomicrobiales</taxon>
        <taxon>Devosiaceae</taxon>
        <taxon>Pelagibacterium</taxon>
    </lineage>
</organism>
<dbReference type="PANTHER" id="PTHR30532">
    <property type="entry name" value="IRON III DICITRATE-BINDING PERIPLASMIC PROTEIN"/>
    <property type="match status" value="1"/>
</dbReference>
<dbReference type="KEGG" id="phl:KKY_2974"/>
<dbReference type="HOGENOM" id="CLU_062437_0_0_5"/>
<proteinExistence type="inferred from homology"/>
<evidence type="ECO:0000313" key="8">
    <source>
        <dbReference type="EMBL" id="AEQ52968.1"/>
    </source>
</evidence>
<evidence type="ECO:0000256" key="6">
    <source>
        <dbReference type="SAM" id="SignalP"/>
    </source>
</evidence>
<dbReference type="eggNOG" id="COG0614">
    <property type="taxonomic scope" value="Bacteria"/>
</dbReference>
<evidence type="ECO:0000259" key="7">
    <source>
        <dbReference type="Pfam" id="PF01497"/>
    </source>
</evidence>
<dbReference type="Proteomes" id="UP000008850">
    <property type="component" value="Chromosome"/>
</dbReference>
<feature type="domain" description="Fe/B12 periplasmic-binding" evidence="7">
    <location>
        <begin position="102"/>
        <end position="285"/>
    </location>
</feature>
<dbReference type="InterPro" id="IPR051313">
    <property type="entry name" value="Bact_iron-sidero_bind"/>
</dbReference>
<dbReference type="PANTHER" id="PTHR30532:SF24">
    <property type="entry name" value="FERRIC ENTEROBACTIN-BINDING PERIPLASMIC PROTEIN FEPB"/>
    <property type="match status" value="1"/>
</dbReference>
<evidence type="ECO:0000256" key="3">
    <source>
        <dbReference type="ARBA" id="ARBA00022448"/>
    </source>
</evidence>
<comment type="similarity">
    <text evidence="2">Belongs to the bacterial solute-binding protein 8 family.</text>
</comment>
<gene>
    <name evidence="8" type="ordered locus">KKY_2974</name>
</gene>
<dbReference type="GO" id="GO:1901678">
    <property type="term" value="P:iron coordination entity transport"/>
    <property type="evidence" value="ECO:0007669"/>
    <property type="project" value="UniProtKB-ARBA"/>
</dbReference>
<dbReference type="AlphaFoldDB" id="G4RF35"/>